<reference evidence="1" key="1">
    <citation type="submission" date="2014-11" db="EMBL/GenBank/DDBJ databases">
        <authorList>
            <person name="Amaro Gonzalez C."/>
        </authorList>
    </citation>
    <scope>NUCLEOTIDE SEQUENCE</scope>
</reference>
<reference evidence="1" key="2">
    <citation type="journal article" date="2015" name="Fish Shellfish Immunol.">
        <title>Early steps in the European eel (Anguilla anguilla)-Vibrio vulnificus interaction in the gills: Role of the RtxA13 toxin.</title>
        <authorList>
            <person name="Callol A."/>
            <person name="Pajuelo D."/>
            <person name="Ebbesson L."/>
            <person name="Teles M."/>
            <person name="MacKenzie S."/>
            <person name="Amaro C."/>
        </authorList>
    </citation>
    <scope>NUCLEOTIDE SEQUENCE</scope>
</reference>
<name>A0A0E9QBL1_ANGAN</name>
<sequence length="17" mass="2185">MNGRKHFYLLQRFFLTL</sequence>
<dbReference type="AlphaFoldDB" id="A0A0E9QBL1"/>
<organism evidence="1">
    <name type="scientific">Anguilla anguilla</name>
    <name type="common">European freshwater eel</name>
    <name type="synonym">Muraena anguilla</name>
    <dbReference type="NCBI Taxonomy" id="7936"/>
    <lineage>
        <taxon>Eukaryota</taxon>
        <taxon>Metazoa</taxon>
        <taxon>Chordata</taxon>
        <taxon>Craniata</taxon>
        <taxon>Vertebrata</taxon>
        <taxon>Euteleostomi</taxon>
        <taxon>Actinopterygii</taxon>
        <taxon>Neopterygii</taxon>
        <taxon>Teleostei</taxon>
        <taxon>Anguilliformes</taxon>
        <taxon>Anguillidae</taxon>
        <taxon>Anguilla</taxon>
    </lineage>
</organism>
<accession>A0A0E9QBL1</accession>
<evidence type="ECO:0000313" key="1">
    <source>
        <dbReference type="EMBL" id="JAH13493.1"/>
    </source>
</evidence>
<protein>
    <submittedName>
        <fullName evidence="1">Uncharacterized protein</fullName>
    </submittedName>
</protein>
<dbReference type="EMBL" id="GBXM01095084">
    <property type="protein sequence ID" value="JAH13493.1"/>
    <property type="molecule type" value="Transcribed_RNA"/>
</dbReference>
<proteinExistence type="predicted"/>